<evidence type="ECO:0000313" key="3">
    <source>
        <dbReference type="Proteomes" id="UP000324222"/>
    </source>
</evidence>
<keyword evidence="1" id="KW-1133">Transmembrane helix</keyword>
<comment type="caution">
    <text evidence="2">The sequence shown here is derived from an EMBL/GenBank/DDBJ whole genome shotgun (WGS) entry which is preliminary data.</text>
</comment>
<name>A0A5B7CG98_PORTR</name>
<dbReference type="Proteomes" id="UP000324222">
    <property type="component" value="Unassembled WGS sequence"/>
</dbReference>
<keyword evidence="1" id="KW-0472">Membrane</keyword>
<organism evidence="2 3">
    <name type="scientific">Portunus trituberculatus</name>
    <name type="common">Swimming crab</name>
    <name type="synonym">Neptunus trituberculatus</name>
    <dbReference type="NCBI Taxonomy" id="210409"/>
    <lineage>
        <taxon>Eukaryota</taxon>
        <taxon>Metazoa</taxon>
        <taxon>Ecdysozoa</taxon>
        <taxon>Arthropoda</taxon>
        <taxon>Crustacea</taxon>
        <taxon>Multicrustacea</taxon>
        <taxon>Malacostraca</taxon>
        <taxon>Eumalacostraca</taxon>
        <taxon>Eucarida</taxon>
        <taxon>Decapoda</taxon>
        <taxon>Pleocyemata</taxon>
        <taxon>Brachyura</taxon>
        <taxon>Eubrachyura</taxon>
        <taxon>Portunoidea</taxon>
        <taxon>Portunidae</taxon>
        <taxon>Portuninae</taxon>
        <taxon>Portunus</taxon>
    </lineage>
</organism>
<dbReference type="EMBL" id="VSRR010000007">
    <property type="protein sequence ID" value="MPC07734.1"/>
    <property type="molecule type" value="Genomic_DNA"/>
</dbReference>
<dbReference type="AlphaFoldDB" id="A0A5B7CG98"/>
<accession>A0A5B7CG98</accession>
<evidence type="ECO:0000256" key="1">
    <source>
        <dbReference type="SAM" id="Phobius"/>
    </source>
</evidence>
<proteinExistence type="predicted"/>
<reference evidence="2 3" key="1">
    <citation type="submission" date="2019-05" db="EMBL/GenBank/DDBJ databases">
        <title>Another draft genome of Portunus trituberculatus and its Hox gene families provides insights of decapod evolution.</title>
        <authorList>
            <person name="Jeong J.-H."/>
            <person name="Song I."/>
            <person name="Kim S."/>
            <person name="Choi T."/>
            <person name="Kim D."/>
            <person name="Ryu S."/>
            <person name="Kim W."/>
        </authorList>
    </citation>
    <scope>NUCLEOTIDE SEQUENCE [LARGE SCALE GENOMIC DNA]</scope>
    <source>
        <tissue evidence="2">Muscle</tissue>
    </source>
</reference>
<keyword evidence="3" id="KW-1185">Reference proteome</keyword>
<evidence type="ECO:0000313" key="2">
    <source>
        <dbReference type="EMBL" id="MPC07734.1"/>
    </source>
</evidence>
<feature type="transmembrane region" description="Helical" evidence="1">
    <location>
        <begin position="12"/>
        <end position="36"/>
    </location>
</feature>
<sequence length="205" mass="22785">MALKPKSIKFQFFGFLFLPFILGLVIRFLVQLLHVLHNPFSRLQAPQQACLQGKQSNAVIRVTKTGKDCNKSHSSPSHHLVNKADTAVVQWNHACFGIRGVSKRTGSNPVHGLSAEAVRSMNRRNFFSTVTIKLKFPSGSMARISASQSCNVHHNIVLNDVIGVCLLLASTLLTAIEQLHQGLHGTLLLPRTLEHHKIHFLQPHK</sequence>
<protein>
    <submittedName>
        <fullName evidence="2">Uncharacterized protein</fullName>
    </submittedName>
</protein>
<keyword evidence="1" id="KW-0812">Transmembrane</keyword>
<gene>
    <name evidence="2" type="ORF">E2C01_000300</name>
</gene>